<dbReference type="Proteomes" id="UP000268829">
    <property type="component" value="Unassembled WGS sequence"/>
</dbReference>
<dbReference type="OrthoDB" id="7820733at2"/>
<sequence length="349" mass="38466">MSRPDTRTYQNYYQYTVTVNYEDNAVPTVTLTAPSDSQVFSEGSTIAIEGTAKDVDSGNVLAIKYKINNGTARALQSGVSNGSTPISFAKSLTYSNKRLWDGSTDVTGVDLAENTDHTLTVWVEDDQGGKSAEVTRNFQVIWNRPPTISGQNDSLGTITDRPTITYSAVDPEGNTFTFTEYLNGQQVRSFTGEAGQEYTFQLTHDAWIRLDLDVPHQAKIVATDSAGMSSERVYTFTRTETHIEFMLDYDNPDVQAFFTVDGMPNRILVTLERYMPPGSSIESVQVTNNYLDAQPTWEDATGAVIGGRGYLFTNTTKTADNWAVCVWVTIAKGSADQRVHVYGYGGAFD</sequence>
<dbReference type="EMBL" id="RHHS01000014">
    <property type="protein sequence ID" value="RNB59191.1"/>
    <property type="molecule type" value="Genomic_DNA"/>
</dbReference>
<dbReference type="Gene3D" id="2.60.40.10">
    <property type="entry name" value="Immunoglobulins"/>
    <property type="match status" value="1"/>
</dbReference>
<evidence type="ECO:0000313" key="2">
    <source>
        <dbReference type="Proteomes" id="UP000268829"/>
    </source>
</evidence>
<organism evidence="1 2">
    <name type="scientific">Brevibacillus gelatini</name>
    <dbReference type="NCBI Taxonomy" id="1655277"/>
    <lineage>
        <taxon>Bacteria</taxon>
        <taxon>Bacillati</taxon>
        <taxon>Bacillota</taxon>
        <taxon>Bacilli</taxon>
        <taxon>Bacillales</taxon>
        <taxon>Paenibacillaceae</taxon>
        <taxon>Brevibacillus</taxon>
    </lineage>
</organism>
<evidence type="ECO:0000313" key="1">
    <source>
        <dbReference type="EMBL" id="RNB59191.1"/>
    </source>
</evidence>
<protein>
    <submittedName>
        <fullName evidence="1">Uncharacterized protein</fullName>
    </submittedName>
</protein>
<dbReference type="InterPro" id="IPR013783">
    <property type="entry name" value="Ig-like_fold"/>
</dbReference>
<reference evidence="1 2" key="1">
    <citation type="submission" date="2018-10" db="EMBL/GenBank/DDBJ databases">
        <title>Phylogenomics of Brevibacillus.</title>
        <authorList>
            <person name="Dunlap C."/>
        </authorList>
    </citation>
    <scope>NUCLEOTIDE SEQUENCE [LARGE SCALE GENOMIC DNA]</scope>
    <source>
        <strain evidence="1 2">DSM 100115</strain>
    </source>
</reference>
<comment type="caution">
    <text evidence="1">The sequence shown here is derived from an EMBL/GenBank/DDBJ whole genome shotgun (WGS) entry which is preliminary data.</text>
</comment>
<accession>A0A3M8B6U8</accession>
<proteinExistence type="predicted"/>
<dbReference type="Pfam" id="PF17957">
    <property type="entry name" value="Big_7"/>
    <property type="match status" value="1"/>
</dbReference>
<name>A0A3M8B6U8_9BACL</name>
<dbReference type="RefSeq" id="WP_122903748.1">
    <property type="nucleotide sequence ID" value="NZ_RHHS01000014.1"/>
</dbReference>
<dbReference type="AlphaFoldDB" id="A0A3M8B6U8"/>
<keyword evidence="2" id="KW-1185">Reference proteome</keyword>
<gene>
    <name evidence="1" type="ORF">EDM57_05400</name>
</gene>